<protein>
    <submittedName>
        <fullName evidence="2">Uncharacterized protein</fullName>
    </submittedName>
</protein>
<name>A0A0B7IIN1_9FLAO</name>
<accession>A0A0B7IIN1</accession>
<dbReference type="AlphaFoldDB" id="A0A0B7IIN1"/>
<organism evidence="2 3">
    <name type="scientific">Capnocytophaga canis</name>
    <dbReference type="NCBI Taxonomy" id="1848903"/>
    <lineage>
        <taxon>Bacteria</taxon>
        <taxon>Pseudomonadati</taxon>
        <taxon>Bacteroidota</taxon>
        <taxon>Flavobacteriia</taxon>
        <taxon>Flavobacteriales</taxon>
        <taxon>Flavobacteriaceae</taxon>
        <taxon>Capnocytophaga</taxon>
    </lineage>
</organism>
<keyword evidence="1" id="KW-0472">Membrane</keyword>
<reference evidence="2 3" key="1">
    <citation type="submission" date="2015-01" db="EMBL/GenBank/DDBJ databases">
        <authorList>
            <person name="Xiang T."/>
            <person name="Song Y."/>
            <person name="Huang L."/>
            <person name="Wang B."/>
            <person name="Wu P."/>
        </authorList>
    </citation>
    <scope>NUCLEOTIDE SEQUENCE [LARGE SCALE GENOMIC DNA]</scope>
    <source>
        <strain evidence="2 3">CcD93</strain>
    </source>
</reference>
<keyword evidence="1" id="KW-1133">Transmembrane helix</keyword>
<keyword evidence="1" id="KW-0812">Transmembrane</keyword>
<dbReference type="EMBL" id="CDOL01000090">
    <property type="protein sequence ID" value="CEN51716.1"/>
    <property type="molecule type" value="Genomic_DNA"/>
</dbReference>
<proteinExistence type="predicted"/>
<sequence>MEYSLSVLKIYLYSQRVLKLLFITIFTFTLFKTRSKDFGFIKKLLKNHVDIGQRILRTTQKIFFLFTVYKYTEMDIYLSSGKDIVSQFKFIIGII</sequence>
<evidence type="ECO:0000313" key="2">
    <source>
        <dbReference type="EMBL" id="CEN51716.1"/>
    </source>
</evidence>
<gene>
    <name evidence="2" type="ORF">CCAND93_180025</name>
</gene>
<evidence type="ECO:0000256" key="1">
    <source>
        <dbReference type="SAM" id="Phobius"/>
    </source>
</evidence>
<feature type="transmembrane region" description="Helical" evidence="1">
    <location>
        <begin position="12"/>
        <end position="31"/>
    </location>
</feature>
<evidence type="ECO:0000313" key="3">
    <source>
        <dbReference type="Proteomes" id="UP000038200"/>
    </source>
</evidence>
<dbReference type="Proteomes" id="UP000038200">
    <property type="component" value="Unassembled WGS sequence"/>
</dbReference>